<organism evidence="1 2">
    <name type="scientific">Actinomadura madurae</name>
    <dbReference type="NCBI Taxonomy" id="1993"/>
    <lineage>
        <taxon>Bacteria</taxon>
        <taxon>Bacillati</taxon>
        <taxon>Actinomycetota</taxon>
        <taxon>Actinomycetes</taxon>
        <taxon>Streptosporangiales</taxon>
        <taxon>Thermomonosporaceae</taxon>
        <taxon>Actinomadura</taxon>
    </lineage>
</organism>
<dbReference type="Proteomes" id="UP000183413">
    <property type="component" value="Unassembled WGS sequence"/>
</dbReference>
<evidence type="ECO:0000313" key="2">
    <source>
        <dbReference type="Proteomes" id="UP000183413"/>
    </source>
</evidence>
<name>A0A1I5VBS0_9ACTN</name>
<evidence type="ECO:0000313" key="1">
    <source>
        <dbReference type="EMBL" id="SFQ05004.1"/>
    </source>
</evidence>
<sequence length="86" mass="9340">MEAGEGEANYVAGVLLAPDRLVQAAVRSCVIPRSQELWAYSCADLTAEVAERLLVPGWVAIQRIADAGQLEIFLPIQEEEGPEEES</sequence>
<proteinExistence type="predicted"/>
<keyword evidence="2" id="KW-1185">Reference proteome</keyword>
<dbReference type="STRING" id="1993.SAMN04489713_12171"/>
<dbReference type="EMBL" id="FOVH01000021">
    <property type="protein sequence ID" value="SFQ05004.1"/>
    <property type="molecule type" value="Genomic_DNA"/>
</dbReference>
<dbReference type="AlphaFoldDB" id="A0A1I5VBS0"/>
<dbReference type="InParanoid" id="A0A1I5VBS0"/>
<reference evidence="1 2" key="1">
    <citation type="submission" date="2016-10" db="EMBL/GenBank/DDBJ databases">
        <authorList>
            <person name="de Groot N.N."/>
        </authorList>
    </citation>
    <scope>NUCLEOTIDE SEQUENCE [LARGE SCALE GENOMIC DNA]</scope>
    <source>
        <strain evidence="1 2">DSM 43067</strain>
    </source>
</reference>
<protein>
    <submittedName>
        <fullName evidence="1">Uncharacterized protein</fullName>
    </submittedName>
</protein>
<gene>
    <name evidence="1" type="ORF">SAMN04489713_12171</name>
</gene>
<accession>A0A1I5VBS0</accession>